<sequence length="147" mass="16853">MGLSVEGILRSKLLGIGCYDAALLTLMVLKPGNSLPLVSLSHFDLFGYFERLLHNLWDYNKFAYSSFLNLLRMALLALNLSKLWLKLDRLSVSNSILPKLYKVSKHNALLIWDDKLDLEAVMSLNLTKRAFHKTKQKHISTPLFFDE</sequence>
<accession>A0A2P5BDN3</accession>
<reference evidence="2" key="1">
    <citation type="submission" date="2016-06" db="EMBL/GenBank/DDBJ databases">
        <title>Parallel loss of symbiosis genes in relatives of nitrogen-fixing non-legume Parasponia.</title>
        <authorList>
            <person name="Van Velzen R."/>
            <person name="Holmer R."/>
            <person name="Bu F."/>
            <person name="Rutten L."/>
            <person name="Van Zeijl A."/>
            <person name="Liu W."/>
            <person name="Santuari L."/>
            <person name="Cao Q."/>
            <person name="Sharma T."/>
            <person name="Shen D."/>
            <person name="Roswanjaya Y."/>
            <person name="Wardhani T."/>
            <person name="Kalhor M.S."/>
            <person name="Jansen J."/>
            <person name="Van den Hoogen J."/>
            <person name="Gungor B."/>
            <person name="Hartog M."/>
            <person name="Hontelez J."/>
            <person name="Verver J."/>
            <person name="Yang W.-C."/>
            <person name="Schijlen E."/>
            <person name="Repin R."/>
            <person name="Schilthuizen M."/>
            <person name="Schranz E."/>
            <person name="Heidstra R."/>
            <person name="Miyata K."/>
            <person name="Fedorova E."/>
            <person name="Kohlen W."/>
            <person name="Bisseling T."/>
            <person name="Smit S."/>
            <person name="Geurts R."/>
        </authorList>
    </citation>
    <scope>NUCLEOTIDE SEQUENCE [LARGE SCALE GENOMIC DNA]</scope>
    <source>
        <strain evidence="2">cv. RG33-2</strain>
    </source>
</reference>
<dbReference type="AlphaFoldDB" id="A0A2P5BDN3"/>
<protein>
    <submittedName>
        <fullName evidence="1">Uncharacterized protein</fullName>
    </submittedName>
</protein>
<dbReference type="Proteomes" id="UP000237000">
    <property type="component" value="Unassembled WGS sequence"/>
</dbReference>
<dbReference type="InParanoid" id="A0A2P5BDN3"/>
<gene>
    <name evidence="1" type="ORF">TorRG33x02_324790</name>
</gene>
<dbReference type="OrthoDB" id="10522189at2759"/>
<evidence type="ECO:0000313" key="1">
    <source>
        <dbReference type="EMBL" id="PON46888.1"/>
    </source>
</evidence>
<name>A0A2P5BDN3_TREOI</name>
<organism evidence="1 2">
    <name type="scientific">Trema orientale</name>
    <name type="common">Charcoal tree</name>
    <name type="synonym">Celtis orientalis</name>
    <dbReference type="NCBI Taxonomy" id="63057"/>
    <lineage>
        <taxon>Eukaryota</taxon>
        <taxon>Viridiplantae</taxon>
        <taxon>Streptophyta</taxon>
        <taxon>Embryophyta</taxon>
        <taxon>Tracheophyta</taxon>
        <taxon>Spermatophyta</taxon>
        <taxon>Magnoliopsida</taxon>
        <taxon>eudicotyledons</taxon>
        <taxon>Gunneridae</taxon>
        <taxon>Pentapetalae</taxon>
        <taxon>rosids</taxon>
        <taxon>fabids</taxon>
        <taxon>Rosales</taxon>
        <taxon>Cannabaceae</taxon>
        <taxon>Trema</taxon>
    </lineage>
</organism>
<keyword evidence="2" id="KW-1185">Reference proteome</keyword>
<comment type="caution">
    <text evidence="1">The sequence shown here is derived from an EMBL/GenBank/DDBJ whole genome shotgun (WGS) entry which is preliminary data.</text>
</comment>
<evidence type="ECO:0000313" key="2">
    <source>
        <dbReference type="Proteomes" id="UP000237000"/>
    </source>
</evidence>
<proteinExistence type="predicted"/>
<dbReference type="EMBL" id="JXTC01000545">
    <property type="protein sequence ID" value="PON46888.1"/>
    <property type="molecule type" value="Genomic_DNA"/>
</dbReference>